<feature type="domain" description="Myb-like" evidence="3">
    <location>
        <begin position="11"/>
        <end position="81"/>
    </location>
</feature>
<dbReference type="SMART" id="SM00717">
    <property type="entry name" value="SANT"/>
    <property type="match status" value="1"/>
</dbReference>
<feature type="region of interest" description="Disordered" evidence="2">
    <location>
        <begin position="163"/>
        <end position="188"/>
    </location>
</feature>
<dbReference type="EMBL" id="CALNXJ010000030">
    <property type="protein sequence ID" value="CAH3136528.1"/>
    <property type="molecule type" value="Genomic_DNA"/>
</dbReference>
<dbReference type="InterPro" id="IPR028002">
    <property type="entry name" value="Myb_DNA-bind_5"/>
</dbReference>
<feature type="compositionally biased region" description="Basic residues" evidence="2">
    <location>
        <begin position="81"/>
        <end position="97"/>
    </location>
</feature>
<dbReference type="Pfam" id="PF13873">
    <property type="entry name" value="Myb_DNA-bind_5"/>
    <property type="match status" value="1"/>
</dbReference>
<evidence type="ECO:0000256" key="1">
    <source>
        <dbReference type="SAM" id="Coils"/>
    </source>
</evidence>
<dbReference type="InterPro" id="IPR001005">
    <property type="entry name" value="SANT/Myb"/>
</dbReference>
<accession>A0AAU9X5P0</accession>
<dbReference type="GO" id="GO:0005634">
    <property type="term" value="C:nucleus"/>
    <property type="evidence" value="ECO:0007669"/>
    <property type="project" value="TreeGrafter"/>
</dbReference>
<evidence type="ECO:0000256" key="2">
    <source>
        <dbReference type="SAM" id="MobiDB-lite"/>
    </source>
</evidence>
<reference evidence="4 5" key="1">
    <citation type="submission" date="2022-05" db="EMBL/GenBank/DDBJ databases">
        <authorList>
            <consortium name="Genoscope - CEA"/>
            <person name="William W."/>
        </authorList>
    </citation>
    <scope>NUCLEOTIDE SEQUENCE [LARGE SCALE GENOMIC DNA]</scope>
</reference>
<protein>
    <recommendedName>
        <fullName evidence="3">Myb-like domain-containing protein</fullName>
    </recommendedName>
</protein>
<organism evidence="4 5">
    <name type="scientific">Pocillopora meandrina</name>
    <dbReference type="NCBI Taxonomy" id="46732"/>
    <lineage>
        <taxon>Eukaryota</taxon>
        <taxon>Metazoa</taxon>
        <taxon>Cnidaria</taxon>
        <taxon>Anthozoa</taxon>
        <taxon>Hexacorallia</taxon>
        <taxon>Scleractinia</taxon>
        <taxon>Astrocoeniina</taxon>
        <taxon>Pocilloporidae</taxon>
        <taxon>Pocillopora</taxon>
    </lineage>
</organism>
<dbReference type="AlphaFoldDB" id="A0AAU9X5P0"/>
<sequence length="236" mass="26471">MASPAISRKARKQNFSASEIATLTEKVEENLSIIQSKLTNSVTNQKKNEIWCKIADAVNAVGVARRTTTEVREKWKNLHAQAKKKSSQNWPKSRKKTGGGEAPKMPSAATAKIIDLFKETPSFTGLEGPEANQPTEVAAQLETIEVNEDLFKELQEAVQQDEANTHEIDDEVVNTPKEENHHKKKKTQDDVLEAQYKALILKQENLKLKKEKLELEVFLLEQRSCSIPTVSINLSP</sequence>
<evidence type="ECO:0000313" key="5">
    <source>
        <dbReference type="Proteomes" id="UP001159428"/>
    </source>
</evidence>
<feature type="coiled-coil region" evidence="1">
    <location>
        <begin position="196"/>
        <end position="223"/>
    </location>
</feature>
<dbReference type="Gene3D" id="1.10.10.60">
    <property type="entry name" value="Homeodomain-like"/>
    <property type="match status" value="1"/>
</dbReference>
<dbReference type="PANTHER" id="PTHR23098">
    <property type="entry name" value="AGAP001331-PA-RELATED"/>
    <property type="match status" value="1"/>
</dbReference>
<dbReference type="PANTHER" id="PTHR23098:SF16">
    <property type="entry name" value="REGULATORY PROTEIN ZESTE"/>
    <property type="match status" value="1"/>
</dbReference>
<comment type="caution">
    <text evidence="4">The sequence shown here is derived from an EMBL/GenBank/DDBJ whole genome shotgun (WGS) entry which is preliminary data.</text>
</comment>
<feature type="region of interest" description="Disordered" evidence="2">
    <location>
        <begin position="79"/>
        <end position="106"/>
    </location>
</feature>
<gene>
    <name evidence="4" type="ORF">PMEA_00017778</name>
</gene>
<evidence type="ECO:0000313" key="4">
    <source>
        <dbReference type="EMBL" id="CAH3136528.1"/>
    </source>
</evidence>
<name>A0AAU9X5P0_9CNID</name>
<dbReference type="Proteomes" id="UP001159428">
    <property type="component" value="Unassembled WGS sequence"/>
</dbReference>
<evidence type="ECO:0000259" key="3">
    <source>
        <dbReference type="SMART" id="SM00717"/>
    </source>
</evidence>
<keyword evidence="1" id="KW-0175">Coiled coil</keyword>
<proteinExistence type="predicted"/>
<keyword evidence="5" id="KW-1185">Reference proteome</keyword>